<dbReference type="PANTHER" id="PTHR30468">
    <property type="entry name" value="ALPHA-KETOGLUTARATE-DEPENDENT SULFONATE DIOXYGENASE"/>
    <property type="match status" value="1"/>
</dbReference>
<dbReference type="EMBL" id="SWFT01000041">
    <property type="protein sequence ID" value="KAA8905799.1"/>
    <property type="molecule type" value="Genomic_DNA"/>
</dbReference>
<dbReference type="SUPFAM" id="SSF51197">
    <property type="entry name" value="Clavaminate synthase-like"/>
    <property type="match status" value="1"/>
</dbReference>
<feature type="domain" description="TauD/TfdA-like" evidence="7">
    <location>
        <begin position="91"/>
        <end position="361"/>
    </location>
</feature>
<comment type="caution">
    <text evidence="8">The sequence shown here is derived from an EMBL/GenBank/DDBJ whole genome shotgun (WGS) entry which is preliminary data.</text>
</comment>
<dbReference type="GO" id="GO:0046872">
    <property type="term" value="F:metal ion binding"/>
    <property type="evidence" value="ECO:0007669"/>
    <property type="project" value="UniProtKB-KW"/>
</dbReference>
<dbReference type="AlphaFoldDB" id="A0A642UUJ7"/>
<name>A0A642UUJ7_DIURU</name>
<dbReference type="Proteomes" id="UP000449547">
    <property type="component" value="Unassembled WGS sequence"/>
</dbReference>
<dbReference type="InterPro" id="IPR042098">
    <property type="entry name" value="TauD-like_sf"/>
</dbReference>
<dbReference type="VEuPathDB" id="FungiDB:DIURU_001335"/>
<evidence type="ECO:0000256" key="3">
    <source>
        <dbReference type="ARBA" id="ARBA00022723"/>
    </source>
</evidence>
<dbReference type="RefSeq" id="XP_034013845.1">
    <property type="nucleotide sequence ID" value="XM_034153867.1"/>
</dbReference>
<comment type="similarity">
    <text evidence="2">Belongs to the TfdA dioxygenase family.</text>
</comment>
<comment type="cofactor">
    <cofactor evidence="1">
        <name>Fe(2+)</name>
        <dbReference type="ChEBI" id="CHEBI:29033"/>
    </cofactor>
</comment>
<reference evidence="8 9" key="1">
    <citation type="submission" date="2019-07" db="EMBL/GenBank/DDBJ databases">
        <title>Genome assembly of two rare yeast pathogens: Diutina rugosa and Trichomonascus ciferrii.</title>
        <authorList>
            <person name="Mixao V."/>
            <person name="Saus E."/>
            <person name="Hansen A."/>
            <person name="Lass-Flor C."/>
            <person name="Gabaldon T."/>
        </authorList>
    </citation>
    <scope>NUCLEOTIDE SEQUENCE [LARGE SCALE GENOMIC DNA]</scope>
    <source>
        <strain evidence="8 9">CBS 613</strain>
    </source>
</reference>
<evidence type="ECO:0000256" key="5">
    <source>
        <dbReference type="ARBA" id="ARBA00023002"/>
    </source>
</evidence>
<dbReference type="GO" id="GO:0005737">
    <property type="term" value="C:cytoplasm"/>
    <property type="evidence" value="ECO:0007669"/>
    <property type="project" value="TreeGrafter"/>
</dbReference>
<dbReference type="PANTHER" id="PTHR30468:SF1">
    <property type="entry name" value="ALPHA-KETOGLUTARATE-DEPENDENT SULFONATE DIOXYGENASE"/>
    <property type="match status" value="1"/>
</dbReference>
<keyword evidence="6" id="KW-0408">Iron</keyword>
<protein>
    <recommendedName>
        <fullName evidence="7">TauD/TfdA-like domain-containing protein</fullName>
    </recommendedName>
</protein>
<evidence type="ECO:0000256" key="1">
    <source>
        <dbReference type="ARBA" id="ARBA00001954"/>
    </source>
</evidence>
<dbReference type="GO" id="GO:0000907">
    <property type="term" value="F:sulfonate dioxygenase activity"/>
    <property type="evidence" value="ECO:0007669"/>
    <property type="project" value="TreeGrafter"/>
</dbReference>
<dbReference type="GO" id="GO:0044273">
    <property type="term" value="P:sulfur compound catabolic process"/>
    <property type="evidence" value="ECO:0007669"/>
    <property type="project" value="TreeGrafter"/>
</dbReference>
<dbReference type="InterPro" id="IPR051323">
    <property type="entry name" value="AtsK-like"/>
</dbReference>
<keyword evidence="4" id="KW-0223">Dioxygenase</keyword>
<sequence>MSNKFGNFDIHFYNGKDEVADDGVLVINSKNRAASNHPEFLPTWDPSQKYGPLTFFKHEDPGHRADKQLSNLFKYGLDDAGNPKSGDDYTSRRITPKFGTEVRGLQISEFTDEQKDDLALFVARRGVVIFRDQDFGDKGPEFAVNYGKHFGRLHIHPTSGAPRGHPELHITYRRPDEGEFERVFANRNNNVGWHSDVSYELQPPGTTFFSVLEGPDAGGDTIFADTVEAYNRLSPEFQKRLEGLHVLHTSSDQAKDSTKLGGIERRKPVSSIHPLVRVHPVTGDKCIYLNKPFSRRIVELKEEESKYLLDFLYWVIESSHDLQLRANWEPRSVVIWDNRRTVHSAIIDWDTPVSRHAFRITPQAERPIADLKDLNKAEVDVGDLERALNNL</sequence>
<gene>
    <name evidence="8" type="ORF">DIURU_001335</name>
</gene>
<dbReference type="OrthoDB" id="10257314at2759"/>
<dbReference type="Pfam" id="PF02668">
    <property type="entry name" value="TauD"/>
    <property type="match status" value="1"/>
</dbReference>
<dbReference type="OMA" id="YENAWHS"/>
<evidence type="ECO:0000256" key="4">
    <source>
        <dbReference type="ARBA" id="ARBA00022964"/>
    </source>
</evidence>
<organism evidence="8 9">
    <name type="scientific">Diutina rugosa</name>
    <name type="common">Yeast</name>
    <name type="synonym">Candida rugosa</name>
    <dbReference type="NCBI Taxonomy" id="5481"/>
    <lineage>
        <taxon>Eukaryota</taxon>
        <taxon>Fungi</taxon>
        <taxon>Dikarya</taxon>
        <taxon>Ascomycota</taxon>
        <taxon>Saccharomycotina</taxon>
        <taxon>Pichiomycetes</taxon>
        <taxon>Debaryomycetaceae</taxon>
        <taxon>Diutina</taxon>
    </lineage>
</organism>
<evidence type="ECO:0000313" key="8">
    <source>
        <dbReference type="EMBL" id="KAA8905799.1"/>
    </source>
</evidence>
<keyword evidence="5" id="KW-0560">Oxidoreductase</keyword>
<dbReference type="FunFam" id="3.60.130.10:FF:000003">
    <property type="entry name" value="Alpha-ketoglutarate-dependent taurine dioxygenase"/>
    <property type="match status" value="1"/>
</dbReference>
<evidence type="ECO:0000256" key="6">
    <source>
        <dbReference type="ARBA" id="ARBA00023004"/>
    </source>
</evidence>
<proteinExistence type="inferred from homology"/>
<evidence type="ECO:0000313" key="9">
    <source>
        <dbReference type="Proteomes" id="UP000449547"/>
    </source>
</evidence>
<keyword evidence="9" id="KW-1185">Reference proteome</keyword>
<dbReference type="Gene3D" id="3.60.130.10">
    <property type="entry name" value="Clavaminate synthase-like"/>
    <property type="match status" value="1"/>
</dbReference>
<evidence type="ECO:0000259" key="7">
    <source>
        <dbReference type="Pfam" id="PF02668"/>
    </source>
</evidence>
<dbReference type="GeneID" id="54779988"/>
<dbReference type="InterPro" id="IPR003819">
    <property type="entry name" value="TauD/TfdA-like"/>
</dbReference>
<evidence type="ECO:0000256" key="2">
    <source>
        <dbReference type="ARBA" id="ARBA00005896"/>
    </source>
</evidence>
<accession>A0A642UUJ7</accession>
<keyword evidence="3" id="KW-0479">Metal-binding</keyword>